<sequence length="99" mass="11254">MSSETSLLSSSPMSALQESRGTEQAASRRRARRTTEREVWKKESDDSIRRERGRQFWKVELPRKLWKKPSQAGPVKLDPRLLSKGLGKGVSSEDVRVGD</sequence>
<dbReference type="AlphaFoldDB" id="C6HAC7"/>
<reference evidence="3" key="1">
    <citation type="submission" date="2009-05" db="EMBL/GenBank/DDBJ databases">
        <title>The genome sequence of Ajellomyces capsulatus strain H143.</title>
        <authorList>
            <person name="Champion M."/>
            <person name="Cuomo C.A."/>
            <person name="Ma L.-J."/>
            <person name="Henn M.R."/>
            <person name="Sil A."/>
            <person name="Goldman B."/>
            <person name="Young S.K."/>
            <person name="Kodira C.D."/>
            <person name="Zeng Q."/>
            <person name="Koehrsen M."/>
            <person name="Alvarado L."/>
            <person name="Berlin A.M."/>
            <person name="Borenstein D."/>
            <person name="Chen Z."/>
            <person name="Engels R."/>
            <person name="Freedman E."/>
            <person name="Gellesch M."/>
            <person name="Goldberg J."/>
            <person name="Griggs A."/>
            <person name="Gujja S."/>
            <person name="Heiman D.I."/>
            <person name="Hepburn T.A."/>
            <person name="Howarth C."/>
            <person name="Jen D."/>
            <person name="Larson L."/>
            <person name="Lewis B."/>
            <person name="Mehta T."/>
            <person name="Park D."/>
            <person name="Pearson M."/>
            <person name="Roberts A."/>
            <person name="Saif S."/>
            <person name="Shea T.D."/>
            <person name="Shenoy N."/>
            <person name="Sisk P."/>
            <person name="Stolte C."/>
            <person name="Sykes S."/>
            <person name="Walk T."/>
            <person name="White J."/>
            <person name="Yandava C."/>
            <person name="Klein B."/>
            <person name="McEwen J.G."/>
            <person name="Puccia R."/>
            <person name="Goldman G.H."/>
            <person name="Felipe M.S."/>
            <person name="Nino-Vega G."/>
            <person name="San-Blas G."/>
            <person name="Taylor J.W."/>
            <person name="Mendoza L."/>
            <person name="Galagan J.E."/>
            <person name="Nusbaum C."/>
            <person name="Birren B.W."/>
        </authorList>
    </citation>
    <scope>NUCLEOTIDE SEQUENCE [LARGE SCALE GENOMIC DNA]</scope>
    <source>
        <strain evidence="3">H143</strain>
    </source>
</reference>
<gene>
    <name evidence="2" type="ORF">HCDG_03158</name>
</gene>
<evidence type="ECO:0000313" key="2">
    <source>
        <dbReference type="EMBL" id="EER43260.1"/>
    </source>
</evidence>
<dbReference type="HOGENOM" id="CLU_2482831_0_0_1"/>
<protein>
    <submittedName>
        <fullName evidence="2">Uncharacterized protein</fullName>
    </submittedName>
</protein>
<dbReference type="VEuPathDB" id="FungiDB:HCDG_03158"/>
<proteinExistence type="predicted"/>
<feature type="compositionally biased region" description="Low complexity" evidence="1">
    <location>
        <begin position="1"/>
        <end position="16"/>
    </location>
</feature>
<feature type="region of interest" description="Disordered" evidence="1">
    <location>
        <begin position="67"/>
        <end position="99"/>
    </location>
</feature>
<dbReference type="OMA" id="RGRQFWK"/>
<accession>C6HAC7</accession>
<evidence type="ECO:0000313" key="3">
    <source>
        <dbReference type="Proteomes" id="UP000002624"/>
    </source>
</evidence>
<feature type="compositionally biased region" description="Basic and acidic residues" evidence="1">
    <location>
        <begin position="33"/>
        <end position="53"/>
    </location>
</feature>
<feature type="region of interest" description="Disordered" evidence="1">
    <location>
        <begin position="1"/>
        <end position="53"/>
    </location>
</feature>
<organism evidence="2 3">
    <name type="scientific">Ajellomyces capsulatus (strain H143)</name>
    <name type="common">Darling's disease fungus</name>
    <name type="synonym">Histoplasma capsulatum</name>
    <dbReference type="NCBI Taxonomy" id="544712"/>
    <lineage>
        <taxon>Eukaryota</taxon>
        <taxon>Fungi</taxon>
        <taxon>Dikarya</taxon>
        <taxon>Ascomycota</taxon>
        <taxon>Pezizomycotina</taxon>
        <taxon>Eurotiomycetes</taxon>
        <taxon>Eurotiomycetidae</taxon>
        <taxon>Onygenales</taxon>
        <taxon>Ajellomycetaceae</taxon>
        <taxon>Histoplasma</taxon>
    </lineage>
</organism>
<dbReference type="EMBL" id="GG692421">
    <property type="protein sequence ID" value="EER43260.1"/>
    <property type="molecule type" value="Genomic_DNA"/>
</dbReference>
<evidence type="ECO:0000256" key="1">
    <source>
        <dbReference type="SAM" id="MobiDB-lite"/>
    </source>
</evidence>
<dbReference type="Proteomes" id="UP000002624">
    <property type="component" value="Unassembled WGS sequence"/>
</dbReference>
<name>C6HAC7_AJECH</name>